<dbReference type="SUPFAM" id="SSF56059">
    <property type="entry name" value="Glutathione synthetase ATP-binding domain-like"/>
    <property type="match status" value="1"/>
</dbReference>
<gene>
    <name evidence="1" type="ORF">ACFQ2N_03310</name>
</gene>
<dbReference type="EMBL" id="JBHTKN010000001">
    <property type="protein sequence ID" value="MFD1041377.1"/>
    <property type="molecule type" value="Genomic_DNA"/>
</dbReference>
<dbReference type="RefSeq" id="WP_162378429.1">
    <property type="nucleotide sequence ID" value="NZ_JBHTKN010000001.1"/>
</dbReference>
<reference evidence="2" key="1">
    <citation type="journal article" date="2019" name="Int. J. Syst. Evol. Microbiol.">
        <title>The Global Catalogue of Microorganisms (GCM) 10K type strain sequencing project: providing services to taxonomists for standard genome sequencing and annotation.</title>
        <authorList>
            <consortium name="The Broad Institute Genomics Platform"/>
            <consortium name="The Broad Institute Genome Sequencing Center for Infectious Disease"/>
            <person name="Wu L."/>
            <person name="Ma J."/>
        </authorList>
    </citation>
    <scope>NUCLEOTIDE SEQUENCE [LARGE SCALE GENOMIC DNA]</scope>
    <source>
        <strain evidence="2">CCUG 55854</strain>
    </source>
</reference>
<protein>
    <submittedName>
        <fullName evidence="1">DUF3182 family protein</fullName>
    </submittedName>
</protein>
<sequence>MPPPHAPRTVYTLRACTQPRSRHERASQDWVARRLASLCGWAYGGAHEARSAPAWHPYFVPDETLDLEQATRLGIQGEDDLFGGVVPHAFVASKVITHGVPDTASPVPRGWSHALAKRLDGAVLPGFTAFDAGAIATAGQQLLAHGGRVRVKEAQARGGHGQHLAADAGSLRRIAAELDPEALHRHGVVIEQHLDEATTCSVGEIRVAGRRLAYLGIQHEVTDRHGRAVYGGSSLRVLEGGMDTLGALARNDGERAAIALARRYDAAVEAAYPGFFASRRNYDVVAGLDARGQQRCGVLEQSWRVGGASPAELVALAAFLQPHRPAAVEATCRESHDPAHAPPPGADTLFHDPEAAHGPVIKYARVEGIDGHPA</sequence>
<proteinExistence type="predicted"/>
<accession>A0ABW3LUV6</accession>
<dbReference type="Pfam" id="PF11379">
    <property type="entry name" value="DUF3182"/>
    <property type="match status" value="1"/>
</dbReference>
<evidence type="ECO:0000313" key="2">
    <source>
        <dbReference type="Proteomes" id="UP001597033"/>
    </source>
</evidence>
<keyword evidence="2" id="KW-1185">Reference proteome</keyword>
<evidence type="ECO:0000313" key="1">
    <source>
        <dbReference type="EMBL" id="MFD1041377.1"/>
    </source>
</evidence>
<comment type="caution">
    <text evidence="1">The sequence shown here is derived from an EMBL/GenBank/DDBJ whole genome shotgun (WGS) entry which is preliminary data.</text>
</comment>
<name>A0ABW3LUV6_9GAMM</name>
<dbReference type="InterPro" id="IPR021519">
    <property type="entry name" value="DUF3182"/>
</dbReference>
<organism evidence="1 2">
    <name type="scientific">Pseudoxanthomonas kaohsiungensis</name>
    <dbReference type="NCBI Taxonomy" id="283923"/>
    <lineage>
        <taxon>Bacteria</taxon>
        <taxon>Pseudomonadati</taxon>
        <taxon>Pseudomonadota</taxon>
        <taxon>Gammaproteobacteria</taxon>
        <taxon>Lysobacterales</taxon>
        <taxon>Lysobacteraceae</taxon>
        <taxon>Pseudoxanthomonas</taxon>
    </lineage>
</organism>
<dbReference type="Proteomes" id="UP001597033">
    <property type="component" value="Unassembled WGS sequence"/>
</dbReference>